<dbReference type="SUPFAM" id="SSF56784">
    <property type="entry name" value="HAD-like"/>
    <property type="match status" value="1"/>
</dbReference>
<accession>A0A3E2WQ03</accession>
<dbReference type="Gene3D" id="3.40.50.1000">
    <property type="entry name" value="HAD superfamily/HAD-like"/>
    <property type="match status" value="1"/>
</dbReference>
<keyword evidence="1" id="KW-0460">Magnesium</keyword>
<dbReference type="NCBIfam" id="TIGR01422">
    <property type="entry name" value="phosphonatase"/>
    <property type="match status" value="1"/>
</dbReference>
<sequence>MNKNIEAVIFDWAGTTVDYGCFAPVKAFAEVFRQAGIEPTMDEVREPMGMLKRDHIKTMLEMPRIRGLWEKKYEKSPSEADIDQLYASFEDKLLGILDEFADPKPHVLETTARLRELGIKIGSTTGYTDEMMQIVVQKAREAGYEPDAWFSPNSVGNAGRPYPYMIFKNMEVLRVKSIDHVIKVGDTISDIKEGKNAGVYTIGVVEGSSEMGLTESEYNALPEAEKKDRAEAVTSRFMDAGADAVILNMNELLEIEMFREMAKGRCAES</sequence>
<dbReference type="EMBL" id="QVIA01000019">
    <property type="protein sequence ID" value="RGC28771.1"/>
    <property type="molecule type" value="Genomic_DNA"/>
</dbReference>
<dbReference type="InterPro" id="IPR006323">
    <property type="entry name" value="Phosphonoacetald_hydro"/>
</dbReference>
<dbReference type="SFLD" id="SFLDG01129">
    <property type="entry name" value="C1.5:_HAD__Beta-PGM__Phosphata"/>
    <property type="match status" value="1"/>
</dbReference>
<comment type="caution">
    <text evidence="2">The sequence shown here is derived from an EMBL/GenBank/DDBJ whole genome shotgun (WGS) entry which is preliminary data.</text>
</comment>
<dbReference type="InterPro" id="IPR023198">
    <property type="entry name" value="PGP-like_dom2"/>
</dbReference>
<dbReference type="SFLD" id="SFLDS00003">
    <property type="entry name" value="Haloacid_Dehalogenase"/>
    <property type="match status" value="1"/>
</dbReference>
<evidence type="ECO:0000313" key="3">
    <source>
        <dbReference type="Proteomes" id="UP000261111"/>
    </source>
</evidence>
<comment type="subunit">
    <text evidence="1">Homodimer.</text>
</comment>
<dbReference type="CDD" id="cd02586">
    <property type="entry name" value="HAD_PHN"/>
    <property type="match status" value="1"/>
</dbReference>
<comment type="similarity">
    <text evidence="1">Belongs to the HAD-like hydrolase superfamily. PhnX family.</text>
</comment>
<organism evidence="2 3">
    <name type="scientific">Hungatella hathewayi</name>
    <dbReference type="NCBI Taxonomy" id="154046"/>
    <lineage>
        <taxon>Bacteria</taxon>
        <taxon>Bacillati</taxon>
        <taxon>Bacillota</taxon>
        <taxon>Clostridia</taxon>
        <taxon>Lachnospirales</taxon>
        <taxon>Lachnospiraceae</taxon>
        <taxon>Hungatella</taxon>
    </lineage>
</organism>
<dbReference type="GO" id="GO:0000287">
    <property type="term" value="F:magnesium ion binding"/>
    <property type="evidence" value="ECO:0007669"/>
    <property type="project" value="UniProtKB-UniRule"/>
</dbReference>
<comment type="catalytic activity">
    <reaction evidence="1">
        <text>phosphonoacetaldehyde + H2O = acetaldehyde + phosphate + H(+)</text>
        <dbReference type="Rhea" id="RHEA:18905"/>
        <dbReference type="ChEBI" id="CHEBI:15343"/>
        <dbReference type="ChEBI" id="CHEBI:15377"/>
        <dbReference type="ChEBI" id="CHEBI:15378"/>
        <dbReference type="ChEBI" id="CHEBI:43474"/>
        <dbReference type="ChEBI" id="CHEBI:58383"/>
        <dbReference type="EC" id="3.11.1.1"/>
    </reaction>
</comment>
<feature type="active site" description="Nucleophile" evidence="1">
    <location>
        <position position="11"/>
    </location>
</feature>
<dbReference type="AlphaFoldDB" id="A0A3E2WQ03"/>
<keyword evidence="1" id="KW-0704">Schiff base</keyword>
<dbReference type="PANTHER" id="PTHR43434:SF19">
    <property type="entry name" value="PHOSPHONOACETALDEHYDE HYDROLASE"/>
    <property type="match status" value="1"/>
</dbReference>
<dbReference type="Proteomes" id="UP000261111">
    <property type="component" value="Unassembled WGS sequence"/>
</dbReference>
<dbReference type="SFLD" id="SFLDG01135">
    <property type="entry name" value="C1.5.6:_HAD__Beta-PGM__Phospha"/>
    <property type="match status" value="1"/>
</dbReference>
<name>A0A3E2WQ03_9FIRM</name>
<proteinExistence type="inferred from homology"/>
<dbReference type="GO" id="GO:0019700">
    <property type="term" value="P:organic phosphonate catabolic process"/>
    <property type="evidence" value="ECO:0007669"/>
    <property type="project" value="InterPro"/>
</dbReference>
<dbReference type="GO" id="GO:0050194">
    <property type="term" value="F:phosphonoacetaldehyde hydrolase activity"/>
    <property type="evidence" value="ECO:0007669"/>
    <property type="project" value="UniProtKB-UniRule"/>
</dbReference>
<dbReference type="GeneID" id="93335474"/>
<dbReference type="InterPro" id="IPR050155">
    <property type="entry name" value="HAD-like_hydrolase_sf"/>
</dbReference>
<dbReference type="GO" id="GO:0008967">
    <property type="term" value="F:phosphoglycolate phosphatase activity"/>
    <property type="evidence" value="ECO:0007669"/>
    <property type="project" value="TreeGrafter"/>
</dbReference>
<dbReference type="HAMAP" id="MF_01375">
    <property type="entry name" value="PhnX"/>
    <property type="match status" value="1"/>
</dbReference>
<keyword evidence="1" id="KW-0479">Metal-binding</keyword>
<feature type="binding site" evidence="1">
    <location>
        <position position="186"/>
    </location>
    <ligand>
        <name>Mg(2+)</name>
        <dbReference type="ChEBI" id="CHEBI:18420"/>
    </ligand>
</feature>
<comment type="cofactor">
    <cofactor evidence="1">
        <name>Mg(2+)</name>
        <dbReference type="ChEBI" id="CHEBI:18420"/>
    </cofactor>
    <text evidence="1">Binds 1 Mg(2+) ion per subunit.</text>
</comment>
<evidence type="ECO:0000256" key="1">
    <source>
        <dbReference type="HAMAP-Rule" id="MF_01375"/>
    </source>
</evidence>
<dbReference type="InterPro" id="IPR023214">
    <property type="entry name" value="HAD_sf"/>
</dbReference>
<dbReference type="EC" id="3.11.1.1" evidence="1"/>
<feature type="binding site" evidence="1">
    <location>
        <position position="11"/>
    </location>
    <ligand>
        <name>Mg(2+)</name>
        <dbReference type="ChEBI" id="CHEBI:18420"/>
    </ligand>
</feature>
<feature type="active site" description="Schiff-base intermediate with substrate" evidence="1">
    <location>
        <position position="52"/>
    </location>
</feature>
<feature type="binding site" evidence="1">
    <location>
        <position position="13"/>
    </location>
    <ligand>
        <name>Mg(2+)</name>
        <dbReference type="ChEBI" id="CHEBI:18420"/>
    </ligand>
</feature>
<keyword evidence="1 2" id="KW-0378">Hydrolase</keyword>
<gene>
    <name evidence="1" type="primary">phnX</name>
    <name evidence="2" type="ORF">DWX41_16100</name>
</gene>
<dbReference type="Gene3D" id="1.10.150.240">
    <property type="entry name" value="Putative phosphatase, domain 2"/>
    <property type="match status" value="1"/>
</dbReference>
<dbReference type="RefSeq" id="WP_117441081.1">
    <property type="nucleotide sequence ID" value="NZ_QVIA01000019.1"/>
</dbReference>
<dbReference type="GO" id="GO:0006281">
    <property type="term" value="P:DNA repair"/>
    <property type="evidence" value="ECO:0007669"/>
    <property type="project" value="TreeGrafter"/>
</dbReference>
<reference evidence="2 3" key="1">
    <citation type="submission" date="2018-08" db="EMBL/GenBank/DDBJ databases">
        <title>A genome reference for cultivated species of the human gut microbiota.</title>
        <authorList>
            <person name="Zou Y."/>
            <person name="Xue W."/>
            <person name="Luo G."/>
        </authorList>
    </citation>
    <scope>NUCLEOTIDE SEQUENCE [LARGE SCALE GENOMIC DNA]</scope>
    <source>
        <strain evidence="2 3">AF19-21</strain>
    </source>
</reference>
<dbReference type="Pfam" id="PF00702">
    <property type="entry name" value="Hydrolase"/>
    <property type="match status" value="1"/>
</dbReference>
<protein>
    <recommendedName>
        <fullName evidence="1">Phosphonoacetaldehyde hydrolase</fullName>
        <shortName evidence="1">Phosphonatase</shortName>
        <ecNumber evidence="1">3.11.1.1</ecNumber>
    </recommendedName>
    <alternativeName>
        <fullName evidence="1">Phosphonoacetaldehyde phosphonohydrolase</fullName>
    </alternativeName>
</protein>
<comment type="function">
    <text evidence="1">Involved in phosphonate degradation.</text>
</comment>
<dbReference type="InterPro" id="IPR036412">
    <property type="entry name" value="HAD-like_sf"/>
</dbReference>
<evidence type="ECO:0000313" key="2">
    <source>
        <dbReference type="EMBL" id="RGC28771.1"/>
    </source>
</evidence>
<dbReference type="PANTHER" id="PTHR43434">
    <property type="entry name" value="PHOSPHOGLYCOLATE PHOSPHATASE"/>
    <property type="match status" value="1"/>
</dbReference>
<dbReference type="GO" id="GO:0005829">
    <property type="term" value="C:cytosol"/>
    <property type="evidence" value="ECO:0007669"/>
    <property type="project" value="TreeGrafter"/>
</dbReference>